<reference evidence="3 4" key="1">
    <citation type="submission" date="2018-06" db="EMBL/GenBank/DDBJ databases">
        <title>Complete genome of Desulfovibrio indonesiensis P37SLT.</title>
        <authorList>
            <person name="Crispim J.S."/>
            <person name="Vidigal P.M.P."/>
            <person name="Silva L.C.F."/>
            <person name="Laguardia C.N."/>
            <person name="Araujo L.C."/>
            <person name="Dias R.S."/>
            <person name="Sousa M.P."/>
            <person name="Paula S.O."/>
            <person name="Silva C."/>
        </authorList>
    </citation>
    <scope>NUCLEOTIDE SEQUENCE [LARGE SCALE GENOMIC DNA]</scope>
    <source>
        <strain evidence="3 4">P37SLT</strain>
    </source>
</reference>
<dbReference type="Proteomes" id="UP000448292">
    <property type="component" value="Unassembled WGS sequence"/>
</dbReference>
<feature type="coiled-coil region" evidence="1">
    <location>
        <begin position="774"/>
        <end position="823"/>
    </location>
</feature>
<gene>
    <name evidence="3" type="ORF">DPQ33_07720</name>
</gene>
<evidence type="ECO:0000256" key="2">
    <source>
        <dbReference type="SAM" id="MobiDB-lite"/>
    </source>
</evidence>
<evidence type="ECO:0000256" key="1">
    <source>
        <dbReference type="SAM" id="Coils"/>
    </source>
</evidence>
<keyword evidence="1" id="KW-0175">Coiled coil</keyword>
<dbReference type="EMBL" id="QMIE01000005">
    <property type="protein sequence ID" value="TVM17987.1"/>
    <property type="molecule type" value="Genomic_DNA"/>
</dbReference>
<dbReference type="AlphaFoldDB" id="A0A7M3MGL1"/>
<dbReference type="OrthoDB" id="9777715at2"/>
<comment type="caution">
    <text evidence="3">The sequence shown here is derived from an EMBL/GenBank/DDBJ whole genome shotgun (WGS) entry which is preliminary data.</text>
</comment>
<sequence length="1153" mass="124291">MSKVPELDLHDDEILELEDIVETSDAGDDFSADASDLDLSFEQELEDLFSNSSDENATQAPPSAQAASIAADEFEGLEFESGDTIDLSGFELGETDAAAGGDEIMDLVEPLETAHFDMDGDDDLAATTVLSSRDQNQDLDDLDDLDFGSGEDETSENLAATTVMSVMPGQNERLADVGDFDLEAEDELTLDLGEDDENEDQADAFVEDEDFDISGLDELLGSDEAAADDIGPMASTADIDAAELGLEEIDLETTAVQDRETLPEPEEVESYTHTADLDVLGLEDLISDLELPDQESTGDDVPAGEFNIEDFVGGEDDMQFEDITEESTIDATDETGELIDLGLEDIVEKEKAPQQESGPDAEEPAMDFGEDLVDLSDTFDESLGGVEGLDDAMTMESAAEETASAEAGGEEWDIDLSSAELVPEPQPEPSFEEDEIEEAAVEETAEEETVAEAAALEEEWTYETRESVQPEEVSFEEPAPGEGATETAPEPAPVAAEAAPAPAMDQEAVEQLLATLEAMESRIHSLEAVVAERDALQSRVASLESELARVTESADSLEQSVRQAVDKLDTSLGESGAVAALVAQRLDDFRQSLEAREPARDEELANRVQQLKSALEQGRAEQTAKLDELAQKTERLNELDVLTEKVARTPSPNDMRIAATEAAQAVADETAHAVAKEAAQAAAGEKLQLALAEDGEVSRKLAEALSKATESLRQELAEQIAGVKKTVEEAAASQADEGERAEAVRASVREELDKALGEGGDAGTALRETVTTAVEGLRQELAEQIEGVKKTAEEAAASQVDEGERAEAVRASVREELDKALAEGGAVASKIEERIGAVEESARLDNMALESRLSQVIDRFGDPDTVPEPVINAISSGIVEAMDEGGPFHSRLEERIAEVARERQRDLESFASKVDEVLKTFREEGVSRTELDSLVGEKLAGLEESLRGAMLTAEDVAGIVDERTTPAVEQVRGELAGDLFSEVKDKVIEYVEQGVAKESERLDALVDSRMKELGEQVRPSTESMHAAASDALDQALPQFRASLVEELASHTASQPLDENTQNAITEAVETRMRDSLSEDSDIYESLVGNLTEQLERVIREGVESLERKTVSHEDWNVMAARLRQELTARIESEAAKSAARIIREEISNLLGED</sequence>
<keyword evidence="4" id="KW-1185">Reference proteome</keyword>
<accession>A0A7M3MGL1</accession>
<name>A0A7M3MGL1_9BACT</name>
<feature type="compositionally biased region" description="Acidic residues" evidence="2">
    <location>
        <begin position="137"/>
        <end position="154"/>
    </location>
</feature>
<feature type="coiled-coil region" evidence="1">
    <location>
        <begin position="509"/>
        <end position="567"/>
    </location>
</feature>
<feature type="compositionally biased region" description="Low complexity" evidence="2">
    <location>
        <begin position="392"/>
        <end position="407"/>
    </location>
</feature>
<feature type="region of interest" description="Disordered" evidence="2">
    <location>
        <begin position="135"/>
        <end position="154"/>
    </location>
</feature>
<protein>
    <submittedName>
        <fullName evidence="3">Uncharacterized protein</fullName>
    </submittedName>
</protein>
<feature type="region of interest" description="Disordered" evidence="2">
    <location>
        <begin position="379"/>
        <end position="506"/>
    </location>
</feature>
<evidence type="ECO:0000313" key="4">
    <source>
        <dbReference type="Proteomes" id="UP000448292"/>
    </source>
</evidence>
<organism evidence="3 4">
    <name type="scientific">Oceanidesulfovibrio indonesiensis</name>
    <dbReference type="NCBI Taxonomy" id="54767"/>
    <lineage>
        <taxon>Bacteria</taxon>
        <taxon>Pseudomonadati</taxon>
        <taxon>Thermodesulfobacteriota</taxon>
        <taxon>Desulfovibrionia</taxon>
        <taxon>Desulfovibrionales</taxon>
        <taxon>Desulfovibrionaceae</taxon>
        <taxon>Oceanidesulfovibrio</taxon>
    </lineage>
</organism>
<feature type="compositionally biased region" description="Low complexity" evidence="2">
    <location>
        <begin position="476"/>
        <end position="503"/>
    </location>
</feature>
<proteinExistence type="predicted"/>
<feature type="compositionally biased region" description="Acidic residues" evidence="2">
    <location>
        <begin position="430"/>
        <end position="461"/>
    </location>
</feature>
<evidence type="ECO:0000313" key="3">
    <source>
        <dbReference type="EMBL" id="TVM17987.1"/>
    </source>
</evidence>
<feature type="coiled-coil region" evidence="1">
    <location>
        <begin position="601"/>
        <end position="639"/>
    </location>
</feature>
<dbReference type="RefSeq" id="WP_144302639.1">
    <property type="nucleotide sequence ID" value="NZ_QMIE01000005.1"/>
</dbReference>